<dbReference type="SUPFAM" id="SSF47616">
    <property type="entry name" value="GST C-terminal domain-like"/>
    <property type="match status" value="1"/>
</dbReference>
<evidence type="ECO:0000259" key="3">
    <source>
        <dbReference type="PROSITE" id="PS50405"/>
    </source>
</evidence>
<dbReference type="InterPro" id="IPR036249">
    <property type="entry name" value="Thioredoxin-like_sf"/>
</dbReference>
<gene>
    <name evidence="4" type="ORF">GP486_005008</name>
</gene>
<dbReference type="PANTHER" id="PTHR42673:SF4">
    <property type="entry name" value="MALEYLACETOACETATE ISOMERASE"/>
    <property type="match status" value="1"/>
</dbReference>
<accession>A0A9P8LA09</accession>
<dbReference type="EMBL" id="JAGHQM010000878">
    <property type="protein sequence ID" value="KAH0558337.1"/>
    <property type="molecule type" value="Genomic_DNA"/>
</dbReference>
<name>A0A9P8LA09_9PEZI</name>
<dbReference type="InterPro" id="IPR040079">
    <property type="entry name" value="Glutathione_S-Trfase"/>
</dbReference>
<organism evidence="4 5">
    <name type="scientific">Trichoglossum hirsutum</name>
    <dbReference type="NCBI Taxonomy" id="265104"/>
    <lineage>
        <taxon>Eukaryota</taxon>
        <taxon>Fungi</taxon>
        <taxon>Dikarya</taxon>
        <taxon>Ascomycota</taxon>
        <taxon>Pezizomycotina</taxon>
        <taxon>Geoglossomycetes</taxon>
        <taxon>Geoglossales</taxon>
        <taxon>Geoglossaceae</taxon>
        <taxon>Trichoglossum</taxon>
    </lineage>
</organism>
<dbReference type="GO" id="GO:0016034">
    <property type="term" value="F:maleylacetoacetate isomerase activity"/>
    <property type="evidence" value="ECO:0007669"/>
    <property type="project" value="TreeGrafter"/>
</dbReference>
<reference evidence="4" key="1">
    <citation type="submission" date="2021-03" db="EMBL/GenBank/DDBJ databases">
        <title>Comparative genomics and phylogenomic investigation of the class Geoglossomycetes provide insights into ecological specialization and systematics.</title>
        <authorList>
            <person name="Melie T."/>
            <person name="Pirro S."/>
            <person name="Miller A.N."/>
            <person name="Quandt A."/>
        </authorList>
    </citation>
    <scope>NUCLEOTIDE SEQUENCE</scope>
    <source>
        <strain evidence="4">CAQ_001_2017</strain>
    </source>
</reference>
<dbReference type="NCBIfam" id="TIGR01262">
    <property type="entry name" value="maiA"/>
    <property type="match status" value="1"/>
</dbReference>
<dbReference type="Pfam" id="PF13410">
    <property type="entry name" value="GST_C_2"/>
    <property type="match status" value="1"/>
</dbReference>
<dbReference type="GO" id="GO:0005739">
    <property type="term" value="C:mitochondrion"/>
    <property type="evidence" value="ECO:0007669"/>
    <property type="project" value="TreeGrafter"/>
</dbReference>
<dbReference type="PANTHER" id="PTHR42673">
    <property type="entry name" value="MALEYLACETOACETATE ISOMERASE"/>
    <property type="match status" value="1"/>
</dbReference>
<dbReference type="GO" id="GO:0006559">
    <property type="term" value="P:L-phenylalanine catabolic process"/>
    <property type="evidence" value="ECO:0007669"/>
    <property type="project" value="TreeGrafter"/>
</dbReference>
<evidence type="ECO:0000313" key="4">
    <source>
        <dbReference type="EMBL" id="KAH0558337.1"/>
    </source>
</evidence>
<dbReference type="GO" id="GO:0004364">
    <property type="term" value="F:glutathione transferase activity"/>
    <property type="evidence" value="ECO:0007669"/>
    <property type="project" value="TreeGrafter"/>
</dbReference>
<dbReference type="InterPro" id="IPR004045">
    <property type="entry name" value="Glutathione_S-Trfase_N"/>
</dbReference>
<dbReference type="Proteomes" id="UP000750711">
    <property type="component" value="Unassembled WGS sequence"/>
</dbReference>
<comment type="caution">
    <text evidence="4">The sequence shown here is derived from an EMBL/GenBank/DDBJ whole genome shotgun (WGS) entry which is preliminary data.</text>
</comment>
<dbReference type="InterPro" id="IPR005955">
    <property type="entry name" value="GST_Zeta"/>
</dbReference>
<evidence type="ECO:0000256" key="1">
    <source>
        <dbReference type="ARBA" id="ARBA00010007"/>
    </source>
</evidence>
<proteinExistence type="inferred from homology"/>
<evidence type="ECO:0008006" key="6">
    <source>
        <dbReference type="Google" id="ProtNLM"/>
    </source>
</evidence>
<evidence type="ECO:0000259" key="2">
    <source>
        <dbReference type="PROSITE" id="PS50404"/>
    </source>
</evidence>
<dbReference type="Pfam" id="PF13409">
    <property type="entry name" value="GST_N_2"/>
    <property type="match status" value="1"/>
</dbReference>
<comment type="similarity">
    <text evidence="1">Belongs to the GST superfamily. Zeta family.</text>
</comment>
<dbReference type="Gene3D" id="1.20.1050.10">
    <property type="match status" value="1"/>
</dbReference>
<dbReference type="InterPro" id="IPR036282">
    <property type="entry name" value="Glutathione-S-Trfase_C_sf"/>
</dbReference>
<feature type="domain" description="GST C-terminal" evidence="3">
    <location>
        <begin position="104"/>
        <end position="226"/>
    </location>
</feature>
<keyword evidence="5" id="KW-1185">Reference proteome</keyword>
<dbReference type="SFLD" id="SFLDG00358">
    <property type="entry name" value="Main_(cytGST)"/>
    <property type="match status" value="1"/>
</dbReference>
<dbReference type="PROSITE" id="PS50404">
    <property type="entry name" value="GST_NTER"/>
    <property type="match status" value="1"/>
</dbReference>
<dbReference type="AlphaFoldDB" id="A0A9P8LA09"/>
<feature type="domain" description="GST N-terminal" evidence="2">
    <location>
        <begin position="8"/>
        <end position="96"/>
    </location>
</feature>
<dbReference type="SUPFAM" id="SSF52833">
    <property type="entry name" value="Thioredoxin-like"/>
    <property type="match status" value="1"/>
</dbReference>
<sequence length="233" mass="25463">MPSTTDTTAAHLHSYFRSSCSARVRTACHLKGIPLTYSYVDLLQGEHRQASYTALNPSGSVPTLTLTDRASGTAIITLGQSVAILELLEEYFPDTPALLPARDDVLARARVRQLVNVLAADVQPLTNMAVLLRVQALGADHAAWARDVMARGFAAYEKLAEGCAGRYSVGDCVTLADVMLAPAVEAAKRWGLSLDEWPVLERVYGELMQIEAFRKGSWREQEDTPLEFRTAAL</sequence>
<protein>
    <recommendedName>
        <fullName evidence="6">Maleylacetoacetate isomerase</fullName>
    </recommendedName>
</protein>
<dbReference type="InterPro" id="IPR010987">
    <property type="entry name" value="Glutathione-S-Trfase_C-like"/>
</dbReference>
<dbReference type="Gene3D" id="3.40.30.10">
    <property type="entry name" value="Glutaredoxin"/>
    <property type="match status" value="1"/>
</dbReference>
<evidence type="ECO:0000313" key="5">
    <source>
        <dbReference type="Proteomes" id="UP000750711"/>
    </source>
</evidence>
<dbReference type="SFLD" id="SFLDS00019">
    <property type="entry name" value="Glutathione_Transferase_(cytos"/>
    <property type="match status" value="1"/>
</dbReference>
<dbReference type="GO" id="GO:0006749">
    <property type="term" value="P:glutathione metabolic process"/>
    <property type="evidence" value="ECO:0007669"/>
    <property type="project" value="TreeGrafter"/>
</dbReference>
<dbReference type="PROSITE" id="PS50405">
    <property type="entry name" value="GST_CTER"/>
    <property type="match status" value="1"/>
</dbReference>